<dbReference type="InParanoid" id="A0A6L2Q7W9"/>
<proteinExistence type="predicted"/>
<keyword evidence="4 7" id="KW-0863">Zinc-finger</keyword>
<dbReference type="EMBL" id="BLKM01000834">
    <property type="protein sequence ID" value="GFG38908.1"/>
    <property type="molecule type" value="Genomic_DNA"/>
</dbReference>
<evidence type="ECO:0000256" key="9">
    <source>
        <dbReference type="SAM" id="MobiDB-lite"/>
    </source>
</evidence>
<dbReference type="PROSITE" id="PS00028">
    <property type="entry name" value="ZINC_FINGER_C2H2_1"/>
    <property type="match status" value="3"/>
</dbReference>
<dbReference type="Gene3D" id="3.40.1800.20">
    <property type="match status" value="1"/>
</dbReference>
<dbReference type="SUPFAM" id="SSF57716">
    <property type="entry name" value="Glucocorticoid receptor-like (DNA-binding domain)"/>
    <property type="match status" value="1"/>
</dbReference>
<evidence type="ECO:0000256" key="8">
    <source>
        <dbReference type="PROSITE-ProRule" id="PRU01263"/>
    </source>
</evidence>
<keyword evidence="13" id="KW-1185">Reference proteome</keyword>
<reference evidence="13" key="1">
    <citation type="submission" date="2020-01" db="EMBL/GenBank/DDBJ databases">
        <title>Draft genome sequence of the Termite Coptotermes fromosanus.</title>
        <authorList>
            <person name="Itakura S."/>
            <person name="Yosikawa Y."/>
            <person name="Umezawa K."/>
        </authorList>
    </citation>
    <scope>NUCLEOTIDE SEQUENCE [LARGE SCALE GENOMIC DNA]</scope>
</reference>
<dbReference type="Proteomes" id="UP000502823">
    <property type="component" value="Unassembled WGS sequence"/>
</dbReference>
<evidence type="ECO:0000256" key="3">
    <source>
        <dbReference type="ARBA" id="ARBA00022737"/>
    </source>
</evidence>
<dbReference type="InterPro" id="IPR013087">
    <property type="entry name" value="Znf_C2H2_type"/>
</dbReference>
<comment type="subcellular location">
    <subcellularLocation>
        <location evidence="1">Nucleus</location>
    </subcellularLocation>
</comment>
<dbReference type="GO" id="GO:0005634">
    <property type="term" value="C:nucleus"/>
    <property type="evidence" value="ECO:0007669"/>
    <property type="project" value="UniProtKB-SubCell"/>
</dbReference>
<evidence type="ECO:0000259" key="11">
    <source>
        <dbReference type="PROSITE" id="PS51915"/>
    </source>
</evidence>
<evidence type="ECO:0000256" key="6">
    <source>
        <dbReference type="ARBA" id="ARBA00023242"/>
    </source>
</evidence>
<name>A0A6L2Q7W9_COPFO</name>
<evidence type="ECO:0000256" key="5">
    <source>
        <dbReference type="ARBA" id="ARBA00022833"/>
    </source>
</evidence>
<gene>
    <name evidence="12" type="ORF">Cfor_05883</name>
</gene>
<dbReference type="AlphaFoldDB" id="A0A6L2Q7W9"/>
<evidence type="ECO:0000256" key="2">
    <source>
        <dbReference type="ARBA" id="ARBA00022723"/>
    </source>
</evidence>
<evidence type="ECO:0000256" key="4">
    <source>
        <dbReference type="ARBA" id="ARBA00022771"/>
    </source>
</evidence>
<dbReference type="PROSITE" id="PS50157">
    <property type="entry name" value="ZINC_FINGER_C2H2_2"/>
    <property type="match status" value="3"/>
</dbReference>
<dbReference type="SMART" id="SM00868">
    <property type="entry name" value="zf-AD"/>
    <property type="match status" value="1"/>
</dbReference>
<dbReference type="FunFam" id="3.30.160.60:FF:000065">
    <property type="entry name" value="B-cell CLL/lymphoma 6, member B"/>
    <property type="match status" value="1"/>
</dbReference>
<dbReference type="GO" id="GO:0000981">
    <property type="term" value="F:DNA-binding transcription factor activity, RNA polymerase II-specific"/>
    <property type="evidence" value="ECO:0007669"/>
    <property type="project" value="TreeGrafter"/>
</dbReference>
<feature type="region of interest" description="Disordered" evidence="9">
    <location>
        <begin position="159"/>
        <end position="197"/>
    </location>
</feature>
<keyword evidence="5 8" id="KW-0862">Zinc</keyword>
<dbReference type="FunFam" id="3.30.160.60:FF:000710">
    <property type="entry name" value="Zinc finger protein 768"/>
    <property type="match status" value="1"/>
</dbReference>
<dbReference type="OrthoDB" id="8922241at2759"/>
<evidence type="ECO:0008006" key="14">
    <source>
        <dbReference type="Google" id="ProtNLM"/>
    </source>
</evidence>
<evidence type="ECO:0000259" key="10">
    <source>
        <dbReference type="PROSITE" id="PS50157"/>
    </source>
</evidence>
<feature type="domain" description="C2H2-type" evidence="10">
    <location>
        <begin position="206"/>
        <end position="233"/>
    </location>
</feature>
<keyword evidence="2 8" id="KW-0479">Metal-binding</keyword>
<feature type="domain" description="C2H2-type" evidence="10">
    <location>
        <begin position="234"/>
        <end position="261"/>
    </location>
</feature>
<comment type="caution">
    <text evidence="12">The sequence shown here is derived from an EMBL/GenBank/DDBJ whole genome shotgun (WGS) entry which is preliminary data.</text>
</comment>
<feature type="domain" description="C2H2-type" evidence="10">
    <location>
        <begin position="262"/>
        <end position="290"/>
    </location>
</feature>
<dbReference type="Gene3D" id="3.30.160.60">
    <property type="entry name" value="Classic Zinc Finger"/>
    <property type="match status" value="3"/>
</dbReference>
<organism evidence="12 13">
    <name type="scientific">Coptotermes formosanus</name>
    <name type="common">Formosan subterranean termite</name>
    <dbReference type="NCBI Taxonomy" id="36987"/>
    <lineage>
        <taxon>Eukaryota</taxon>
        <taxon>Metazoa</taxon>
        <taxon>Ecdysozoa</taxon>
        <taxon>Arthropoda</taxon>
        <taxon>Hexapoda</taxon>
        <taxon>Insecta</taxon>
        <taxon>Pterygota</taxon>
        <taxon>Neoptera</taxon>
        <taxon>Polyneoptera</taxon>
        <taxon>Dictyoptera</taxon>
        <taxon>Blattodea</taxon>
        <taxon>Blattoidea</taxon>
        <taxon>Termitoidae</taxon>
        <taxon>Rhinotermitidae</taxon>
        <taxon>Coptotermes</taxon>
    </lineage>
</organism>
<dbReference type="PANTHER" id="PTHR23235:SF120">
    <property type="entry name" value="KRUPPEL-LIKE FACTOR 15"/>
    <property type="match status" value="1"/>
</dbReference>
<dbReference type="FunFam" id="3.30.160.60:FF:000744">
    <property type="entry name" value="zinc finger E-box-binding homeobox 1"/>
    <property type="match status" value="1"/>
</dbReference>
<dbReference type="PANTHER" id="PTHR23235">
    <property type="entry name" value="KRUEPPEL-LIKE TRANSCRIPTION FACTOR"/>
    <property type="match status" value="1"/>
</dbReference>
<evidence type="ECO:0000256" key="1">
    <source>
        <dbReference type="ARBA" id="ARBA00004123"/>
    </source>
</evidence>
<dbReference type="SMART" id="SM00355">
    <property type="entry name" value="ZnF_C2H2"/>
    <property type="match status" value="3"/>
</dbReference>
<dbReference type="FunCoup" id="A0A6L2Q7W9">
    <property type="interactions" value="772"/>
</dbReference>
<protein>
    <recommendedName>
        <fullName evidence="14">ZAD domain-containing protein</fullName>
    </recommendedName>
</protein>
<sequence>MDYEMNQCCRICAHKTSALISVFGAEGLFRQLMLKLKYCLQITVLERDDLPTTVCWNCVAKLEVCYELIQECIRGQNVFRRQIFSHHMPLKWKETEVKMEYNNPQELAAAEQEHGYGKYQEPASSSECQPHHLEQCQCEQCASQCEGLSLLAQVIDKSKDVGDTSHGGPSHVTSDENKRSCLQGNAESKQERDGRKGLIHQTKKTVCCEFCGKVFSHTGDLNKHRRRHTGERPYPCPQCTKCFSHASNLLRHQKIHSGETPYQCPTCARRFSRKDKMVNHIKNSHCKPNPEAHTSA</sequence>
<feature type="binding site" evidence="8">
    <location>
        <position position="58"/>
    </location>
    <ligand>
        <name>Zn(2+)</name>
        <dbReference type="ChEBI" id="CHEBI:29105"/>
    </ligand>
</feature>
<feature type="binding site" evidence="8">
    <location>
        <position position="55"/>
    </location>
    <ligand>
        <name>Zn(2+)</name>
        <dbReference type="ChEBI" id="CHEBI:29105"/>
    </ligand>
</feature>
<keyword evidence="3" id="KW-0677">Repeat</keyword>
<evidence type="ECO:0000313" key="13">
    <source>
        <dbReference type="Proteomes" id="UP000502823"/>
    </source>
</evidence>
<dbReference type="Pfam" id="PF07776">
    <property type="entry name" value="zf-AD"/>
    <property type="match status" value="1"/>
</dbReference>
<feature type="domain" description="ZAD" evidence="11">
    <location>
        <begin position="7"/>
        <end position="82"/>
    </location>
</feature>
<accession>A0A6L2Q7W9</accession>
<dbReference type="GO" id="GO:0008270">
    <property type="term" value="F:zinc ion binding"/>
    <property type="evidence" value="ECO:0007669"/>
    <property type="project" value="UniProtKB-UniRule"/>
</dbReference>
<evidence type="ECO:0000256" key="7">
    <source>
        <dbReference type="PROSITE-ProRule" id="PRU00042"/>
    </source>
</evidence>
<dbReference type="SUPFAM" id="SSF57667">
    <property type="entry name" value="beta-beta-alpha zinc fingers"/>
    <property type="match status" value="2"/>
</dbReference>
<feature type="binding site" evidence="8">
    <location>
        <position position="9"/>
    </location>
    <ligand>
        <name>Zn(2+)</name>
        <dbReference type="ChEBI" id="CHEBI:29105"/>
    </ligand>
</feature>
<evidence type="ECO:0000313" key="12">
    <source>
        <dbReference type="EMBL" id="GFG38908.1"/>
    </source>
</evidence>
<feature type="binding site" evidence="8">
    <location>
        <position position="12"/>
    </location>
    <ligand>
        <name>Zn(2+)</name>
        <dbReference type="ChEBI" id="CHEBI:29105"/>
    </ligand>
</feature>
<dbReference type="Pfam" id="PF00096">
    <property type="entry name" value="zf-C2H2"/>
    <property type="match status" value="3"/>
</dbReference>
<keyword evidence="6" id="KW-0539">Nucleus</keyword>
<dbReference type="InterPro" id="IPR036236">
    <property type="entry name" value="Znf_C2H2_sf"/>
</dbReference>
<dbReference type="GO" id="GO:0000978">
    <property type="term" value="F:RNA polymerase II cis-regulatory region sequence-specific DNA binding"/>
    <property type="evidence" value="ECO:0007669"/>
    <property type="project" value="TreeGrafter"/>
</dbReference>
<dbReference type="InterPro" id="IPR012934">
    <property type="entry name" value="Znf_AD"/>
</dbReference>
<dbReference type="PROSITE" id="PS51915">
    <property type="entry name" value="ZAD"/>
    <property type="match status" value="1"/>
</dbReference>